<organism evidence="1">
    <name type="scientific">uncultured Caudovirales phage</name>
    <dbReference type="NCBI Taxonomy" id="2100421"/>
    <lineage>
        <taxon>Viruses</taxon>
        <taxon>Duplodnaviria</taxon>
        <taxon>Heunggongvirae</taxon>
        <taxon>Uroviricota</taxon>
        <taxon>Caudoviricetes</taxon>
        <taxon>Peduoviridae</taxon>
        <taxon>Maltschvirus</taxon>
        <taxon>Maltschvirus maltsch</taxon>
    </lineage>
</organism>
<evidence type="ECO:0000313" key="1">
    <source>
        <dbReference type="EMBL" id="CAB5221934.1"/>
    </source>
</evidence>
<gene>
    <name evidence="1" type="ORF">UFOVP242_148</name>
</gene>
<reference evidence="1" key="1">
    <citation type="submission" date="2020-05" db="EMBL/GenBank/DDBJ databases">
        <authorList>
            <person name="Chiriac C."/>
            <person name="Salcher M."/>
            <person name="Ghai R."/>
            <person name="Kavagutti S V."/>
        </authorList>
    </citation>
    <scope>NUCLEOTIDE SEQUENCE</scope>
</reference>
<protein>
    <submittedName>
        <fullName evidence="1">Uncharacterized protein</fullName>
    </submittedName>
</protein>
<sequence>MAITKTILKNTKRQAVVKLVGTGASTIDIYEVAYVGPNTIAQGATVMLHQQTVTPANVQLTITDLYYDVSAVANITRNGNVIWAMNPGAAAYNFAQVIGVALDQDANANVVVNLSTTGANSSVIIGFTKGTGYNEPDLQNLQYFQR</sequence>
<proteinExistence type="predicted"/>
<dbReference type="EMBL" id="LR798294">
    <property type="protein sequence ID" value="CAB5221934.1"/>
    <property type="molecule type" value="Genomic_DNA"/>
</dbReference>
<name>A0A6J7X0Q8_9CAUD</name>
<accession>A0A6J7X0Q8</accession>